<organism evidence="3 4">
    <name type="scientific">Stephanodiscus triporus</name>
    <dbReference type="NCBI Taxonomy" id="2934178"/>
    <lineage>
        <taxon>Eukaryota</taxon>
        <taxon>Sar</taxon>
        <taxon>Stramenopiles</taxon>
        <taxon>Ochrophyta</taxon>
        <taxon>Bacillariophyta</taxon>
        <taxon>Coscinodiscophyceae</taxon>
        <taxon>Thalassiosirophycidae</taxon>
        <taxon>Stephanodiscales</taxon>
        <taxon>Stephanodiscaceae</taxon>
        <taxon>Stephanodiscus</taxon>
    </lineage>
</organism>
<dbReference type="PANTHER" id="PTHR35690">
    <property type="entry name" value="OS01G0363500 PROTEIN"/>
    <property type="match status" value="1"/>
</dbReference>
<protein>
    <recommendedName>
        <fullName evidence="5">Plastid lipid-associated protein/fibrillin conserved domain-containing protein</fullName>
    </recommendedName>
</protein>
<proteinExistence type="predicted"/>
<evidence type="ECO:0008006" key="5">
    <source>
        <dbReference type="Google" id="ProtNLM"/>
    </source>
</evidence>
<evidence type="ECO:0000256" key="1">
    <source>
        <dbReference type="SAM" id="MobiDB-lite"/>
    </source>
</evidence>
<feature type="chain" id="PRO_5044748213" description="Plastid lipid-associated protein/fibrillin conserved domain-containing protein" evidence="2">
    <location>
        <begin position="21"/>
        <end position="264"/>
    </location>
</feature>
<feature type="compositionally biased region" description="Low complexity" evidence="1">
    <location>
        <begin position="35"/>
        <end position="63"/>
    </location>
</feature>
<keyword evidence="2" id="KW-0732">Signal</keyword>
<evidence type="ECO:0000256" key="2">
    <source>
        <dbReference type="SAM" id="SignalP"/>
    </source>
</evidence>
<dbReference type="PANTHER" id="PTHR35690:SF1">
    <property type="entry name" value="OS01G0363500 PROTEIN"/>
    <property type="match status" value="1"/>
</dbReference>
<feature type="signal peptide" evidence="2">
    <location>
        <begin position="1"/>
        <end position="20"/>
    </location>
</feature>
<dbReference type="Proteomes" id="UP001530315">
    <property type="component" value="Unassembled WGS sequence"/>
</dbReference>
<accession>A0ABD3MDM7</accession>
<keyword evidence="4" id="KW-1185">Reference proteome</keyword>
<gene>
    <name evidence="3" type="ORF">ACHAW5_006137</name>
</gene>
<evidence type="ECO:0000313" key="3">
    <source>
        <dbReference type="EMBL" id="KAL3761908.1"/>
    </source>
</evidence>
<reference evidence="3 4" key="1">
    <citation type="submission" date="2024-10" db="EMBL/GenBank/DDBJ databases">
        <title>Updated reference genomes for cyclostephanoid diatoms.</title>
        <authorList>
            <person name="Roberts W.R."/>
            <person name="Alverson A.J."/>
        </authorList>
    </citation>
    <scope>NUCLEOTIDE SEQUENCE [LARGE SCALE GENOMIC DNA]</scope>
    <source>
        <strain evidence="3 4">AJA276-08</strain>
    </source>
</reference>
<feature type="region of interest" description="Disordered" evidence="1">
    <location>
        <begin position="29"/>
        <end position="66"/>
    </location>
</feature>
<evidence type="ECO:0000313" key="4">
    <source>
        <dbReference type="Proteomes" id="UP001530315"/>
    </source>
</evidence>
<dbReference type="AlphaFoldDB" id="A0ABD3MDM7"/>
<comment type="caution">
    <text evidence="3">The sequence shown here is derived from an EMBL/GenBank/DDBJ whole genome shotgun (WGS) entry which is preliminary data.</text>
</comment>
<sequence length="264" mass="29005">MARFFLCCLAVMTSAITVVAFSAPSSMRPRRKIISPSSSSSSSSAPLLSSSSSTTTTTTTASSDAEIREANELLRRAARTKLENPDRVLDALSSLERNCKLKFGEDPVAFGRDIMDNISGEWRLIFTTGTRERQERSGGRVNYFPLKAIQKFDVATTPMIIENGIYGPWDVPLLRFTGDFDYDARRRKVEFDFDMIEILGLLKVRLGRKDAAKIGGGLGLGSANNEKLADMGRRAFFDWISADDEIATARGGGGGLALWKRVVD</sequence>
<dbReference type="EMBL" id="JALLAZ020001842">
    <property type="protein sequence ID" value="KAL3761908.1"/>
    <property type="molecule type" value="Genomic_DNA"/>
</dbReference>
<name>A0ABD3MDM7_9STRA</name>